<name>A0ABT3PSW7_9BACT</name>
<keyword evidence="3" id="KW-1185">Reference proteome</keyword>
<evidence type="ECO:0000313" key="3">
    <source>
        <dbReference type="Proteomes" id="UP001207918"/>
    </source>
</evidence>
<dbReference type="RefSeq" id="WP_265767764.1">
    <property type="nucleotide sequence ID" value="NZ_JAGGJA010000019.1"/>
</dbReference>
<dbReference type="InterPro" id="IPR013766">
    <property type="entry name" value="Thioredoxin_domain"/>
</dbReference>
<dbReference type="PROSITE" id="PS51352">
    <property type="entry name" value="THIOREDOXIN_2"/>
    <property type="match status" value="1"/>
</dbReference>
<feature type="domain" description="Thioredoxin" evidence="1">
    <location>
        <begin position="409"/>
        <end position="549"/>
    </location>
</feature>
<dbReference type="CDD" id="cd02966">
    <property type="entry name" value="TlpA_like_family"/>
    <property type="match status" value="1"/>
</dbReference>
<dbReference type="Pfam" id="PF13905">
    <property type="entry name" value="Thioredoxin_8"/>
    <property type="match status" value="1"/>
</dbReference>
<dbReference type="EMBL" id="JAGGJA010000019">
    <property type="protein sequence ID" value="MCW9708948.1"/>
    <property type="molecule type" value="Genomic_DNA"/>
</dbReference>
<dbReference type="PANTHER" id="PTHR42852:SF13">
    <property type="entry name" value="PROTEIN DIPZ"/>
    <property type="match status" value="1"/>
</dbReference>
<dbReference type="PANTHER" id="PTHR42852">
    <property type="entry name" value="THIOL:DISULFIDE INTERCHANGE PROTEIN DSBE"/>
    <property type="match status" value="1"/>
</dbReference>
<dbReference type="SUPFAM" id="SSF52833">
    <property type="entry name" value="Thioredoxin-like"/>
    <property type="match status" value="1"/>
</dbReference>
<organism evidence="2 3">
    <name type="scientific">Fodinibius salsisoli</name>
    <dbReference type="NCBI Taxonomy" id="2820877"/>
    <lineage>
        <taxon>Bacteria</taxon>
        <taxon>Pseudomonadati</taxon>
        <taxon>Balneolota</taxon>
        <taxon>Balneolia</taxon>
        <taxon>Balneolales</taxon>
        <taxon>Balneolaceae</taxon>
        <taxon>Fodinibius</taxon>
    </lineage>
</organism>
<dbReference type="InterPro" id="IPR012336">
    <property type="entry name" value="Thioredoxin-like_fold"/>
</dbReference>
<comment type="caution">
    <text evidence="2">The sequence shown here is derived from an EMBL/GenBank/DDBJ whole genome shotgun (WGS) entry which is preliminary data.</text>
</comment>
<sequence>MYQEKILLLFIILFLCLACNKEKVQTPSVTATVIDHQGNSLSNFSLQLIDAAETWTGKPFVAKVSDNTNTITTNLPTNRPVVLRFGAPGYQPLFTFLMPVDKAVKMKVKLGAPTKIPNSKPVLVGNFNNFDAQSGKQMVQKNDGSWSTEIRSTTDTLNYAISHYIFGATIAGTQGSYRFQKESRGPETSFTNTITRSSEDSTFHIRFNPKAYQAIFNSAKPEISFISQIPASVEGIAKIYTAMTKKFADDITSRYLSKLGQNETEASSPSFKEKLVSIEQEYDETAVSHASDIAKLRISGSDAMSVPEAESLLQSIAADSPLWLIHFPALTSAVNRVGLKNSFEPISRIAEETPYKDLQGEALFNRLRYYYEQKAEAKWYATFTELVSNHPDHFRTPYAYKKYAPSQPISKGNPLPFDHFNGLTEDTSINLSDLEESYLLIDFWATWCGPCIKSLPELQKIHNQFSNKDFAIVSISLDDSPQEVIRFKNSKMAMPWYHAYQKRGSKKIRKMGITSIPHYLLLGPDRNVIISDQTKLKGDSLAKTLSRYL</sequence>
<dbReference type="InterPro" id="IPR050553">
    <property type="entry name" value="Thioredoxin_ResA/DsbE_sf"/>
</dbReference>
<proteinExistence type="predicted"/>
<dbReference type="Gene3D" id="3.40.30.10">
    <property type="entry name" value="Glutaredoxin"/>
    <property type="match status" value="1"/>
</dbReference>
<dbReference type="InterPro" id="IPR036249">
    <property type="entry name" value="Thioredoxin-like_sf"/>
</dbReference>
<evidence type="ECO:0000259" key="1">
    <source>
        <dbReference type="PROSITE" id="PS51352"/>
    </source>
</evidence>
<gene>
    <name evidence="2" type="ORF">J6I44_18965</name>
</gene>
<evidence type="ECO:0000313" key="2">
    <source>
        <dbReference type="EMBL" id="MCW9708948.1"/>
    </source>
</evidence>
<reference evidence="2 3" key="1">
    <citation type="submission" date="2021-03" db="EMBL/GenBank/DDBJ databases">
        <title>Aliifodinibius sp. nov., a new bacterium isolated from saline soil.</title>
        <authorList>
            <person name="Galisteo C."/>
            <person name="De La Haba R."/>
            <person name="Sanchez-Porro C."/>
            <person name="Ventosa A."/>
        </authorList>
    </citation>
    <scope>NUCLEOTIDE SEQUENCE [LARGE SCALE GENOMIC DNA]</scope>
    <source>
        <strain evidence="2 3">1BSP15-2V2</strain>
    </source>
</reference>
<dbReference type="Proteomes" id="UP001207918">
    <property type="component" value="Unassembled WGS sequence"/>
</dbReference>
<accession>A0ABT3PSW7</accession>
<protein>
    <submittedName>
        <fullName evidence="2">TlpA family protein disulfide reductase</fullName>
    </submittedName>
</protein>